<sequence>MKHSAWVYDEATSTPAMVVWRCAACMASVGFVREGTSDETPTSGEVTPPENIDTYANKDCAP</sequence>
<reference evidence="2" key="1">
    <citation type="submission" date="2020-05" db="EMBL/GenBank/DDBJ databases">
        <authorList>
            <person name="Chiriac C."/>
            <person name="Salcher M."/>
            <person name="Ghai R."/>
            <person name="Kavagutti S V."/>
        </authorList>
    </citation>
    <scope>NUCLEOTIDE SEQUENCE</scope>
</reference>
<organism evidence="2">
    <name type="scientific">uncultured Caudovirales phage</name>
    <dbReference type="NCBI Taxonomy" id="2100421"/>
    <lineage>
        <taxon>Viruses</taxon>
        <taxon>Duplodnaviria</taxon>
        <taxon>Heunggongvirae</taxon>
        <taxon>Uroviricota</taxon>
        <taxon>Caudoviricetes</taxon>
        <taxon>Peduoviridae</taxon>
        <taxon>Maltschvirus</taxon>
        <taxon>Maltschvirus maltsch</taxon>
    </lineage>
</organism>
<evidence type="ECO:0000313" key="2">
    <source>
        <dbReference type="EMBL" id="CAB4179984.1"/>
    </source>
</evidence>
<dbReference type="EMBL" id="LR796994">
    <property type="protein sequence ID" value="CAB4179984.1"/>
    <property type="molecule type" value="Genomic_DNA"/>
</dbReference>
<feature type="region of interest" description="Disordered" evidence="1">
    <location>
        <begin position="33"/>
        <end position="62"/>
    </location>
</feature>
<gene>
    <name evidence="2" type="ORF">UFOVP1040_17</name>
</gene>
<evidence type="ECO:0000256" key="1">
    <source>
        <dbReference type="SAM" id="MobiDB-lite"/>
    </source>
</evidence>
<protein>
    <submittedName>
        <fullName evidence="2">Uncharacterized protein</fullName>
    </submittedName>
</protein>
<accession>A0A6J5QK40</accession>
<name>A0A6J5QK40_9CAUD</name>
<proteinExistence type="predicted"/>